<dbReference type="OrthoDB" id="3577757at2"/>
<keyword evidence="1" id="KW-0472">Membrane</keyword>
<organism evidence="2 3">
    <name type="scientific">Pseudonocardia hierapolitana</name>
    <dbReference type="NCBI Taxonomy" id="1128676"/>
    <lineage>
        <taxon>Bacteria</taxon>
        <taxon>Bacillati</taxon>
        <taxon>Actinomycetota</taxon>
        <taxon>Actinomycetes</taxon>
        <taxon>Pseudonocardiales</taxon>
        <taxon>Pseudonocardiaceae</taxon>
        <taxon>Pseudonocardia</taxon>
    </lineage>
</organism>
<keyword evidence="1" id="KW-0812">Transmembrane</keyword>
<reference evidence="2 3" key="1">
    <citation type="submission" date="2019-06" db="EMBL/GenBank/DDBJ databases">
        <title>Sequencing the genomes of 1000 actinobacteria strains.</title>
        <authorList>
            <person name="Klenk H.-P."/>
        </authorList>
    </citation>
    <scope>NUCLEOTIDE SEQUENCE [LARGE SCALE GENOMIC DNA]</scope>
    <source>
        <strain evidence="2 3">DSM 45671</strain>
    </source>
</reference>
<feature type="transmembrane region" description="Helical" evidence="1">
    <location>
        <begin position="49"/>
        <end position="68"/>
    </location>
</feature>
<dbReference type="AlphaFoldDB" id="A0A561T3C1"/>
<dbReference type="RefSeq" id="WP_147260069.1">
    <property type="nucleotide sequence ID" value="NZ_VIWU01000001.1"/>
</dbReference>
<accession>A0A561T3C1</accession>
<feature type="transmembrane region" description="Helical" evidence="1">
    <location>
        <begin position="75"/>
        <end position="99"/>
    </location>
</feature>
<evidence type="ECO:0000313" key="2">
    <source>
        <dbReference type="EMBL" id="TWF81607.1"/>
    </source>
</evidence>
<sequence>MTMPPSNAVLTRARVARRYVALVLVISGIAACTFNALGTTGGFLGDLRIVLTIGFLVLGPGWAAAGFLRRAPAAHVWLLTIGVGVAVTLLVAQIMVNAAFWRTDLALYAITVVSVPFLLRHAVVAQ</sequence>
<feature type="transmembrane region" description="Helical" evidence="1">
    <location>
        <begin position="105"/>
        <end position="123"/>
    </location>
</feature>
<evidence type="ECO:0000256" key="1">
    <source>
        <dbReference type="SAM" id="Phobius"/>
    </source>
</evidence>
<feature type="transmembrane region" description="Helical" evidence="1">
    <location>
        <begin position="20"/>
        <end position="37"/>
    </location>
</feature>
<evidence type="ECO:0000313" key="3">
    <source>
        <dbReference type="Proteomes" id="UP000321261"/>
    </source>
</evidence>
<comment type="caution">
    <text evidence="2">The sequence shown here is derived from an EMBL/GenBank/DDBJ whole genome shotgun (WGS) entry which is preliminary data.</text>
</comment>
<name>A0A561T3C1_9PSEU</name>
<gene>
    <name evidence="2" type="ORF">FHX44_117552</name>
</gene>
<dbReference type="EMBL" id="VIWU01000001">
    <property type="protein sequence ID" value="TWF81607.1"/>
    <property type="molecule type" value="Genomic_DNA"/>
</dbReference>
<proteinExistence type="predicted"/>
<dbReference type="Proteomes" id="UP000321261">
    <property type="component" value="Unassembled WGS sequence"/>
</dbReference>
<protein>
    <submittedName>
        <fullName evidence="2">Uncharacterized protein</fullName>
    </submittedName>
</protein>
<keyword evidence="3" id="KW-1185">Reference proteome</keyword>
<keyword evidence="1" id="KW-1133">Transmembrane helix</keyword>